<evidence type="ECO:0000259" key="2">
    <source>
        <dbReference type="Pfam" id="PF07969"/>
    </source>
</evidence>
<dbReference type="CDD" id="cd01297">
    <property type="entry name" value="D-aminoacylase"/>
    <property type="match status" value="1"/>
</dbReference>
<keyword evidence="3" id="KW-0378">Hydrolase</keyword>
<dbReference type="EMBL" id="PHIG01000032">
    <property type="protein sequence ID" value="PJK29624.1"/>
    <property type="molecule type" value="Genomic_DNA"/>
</dbReference>
<dbReference type="InterPro" id="IPR032466">
    <property type="entry name" value="Metal_Hydrolase"/>
</dbReference>
<dbReference type="InterPro" id="IPR050378">
    <property type="entry name" value="Metallo-dep_Hydrolases_sf"/>
</dbReference>
<evidence type="ECO:0000256" key="1">
    <source>
        <dbReference type="SAM" id="MobiDB-lite"/>
    </source>
</evidence>
<dbReference type="Proteomes" id="UP000229498">
    <property type="component" value="Unassembled WGS sequence"/>
</dbReference>
<gene>
    <name evidence="3" type="ORF">CVT23_11255</name>
</gene>
<comment type="caution">
    <text evidence="3">The sequence shown here is derived from an EMBL/GenBank/DDBJ whole genome shotgun (WGS) entry which is preliminary data.</text>
</comment>
<dbReference type="PANTHER" id="PTHR11647:SF1">
    <property type="entry name" value="COLLAPSIN RESPONSE MEDIATOR PROTEIN"/>
    <property type="match status" value="1"/>
</dbReference>
<feature type="domain" description="Amidohydrolase 3" evidence="2">
    <location>
        <begin position="43"/>
        <end position="551"/>
    </location>
</feature>
<dbReference type="InterPro" id="IPR011059">
    <property type="entry name" value="Metal-dep_hydrolase_composite"/>
</dbReference>
<protein>
    <submittedName>
        <fullName evidence="3">Amidohydrolase</fullName>
    </submittedName>
</protein>
<evidence type="ECO:0000313" key="3">
    <source>
        <dbReference type="EMBL" id="PJK29624.1"/>
    </source>
</evidence>
<dbReference type="PANTHER" id="PTHR11647">
    <property type="entry name" value="HYDRANTOINASE/DIHYDROPYRIMIDINASE FAMILY MEMBER"/>
    <property type="match status" value="1"/>
</dbReference>
<dbReference type="Gene3D" id="3.20.20.140">
    <property type="entry name" value="Metal-dependent hydrolases"/>
    <property type="match status" value="1"/>
</dbReference>
<keyword evidence="4" id="KW-1185">Reference proteome</keyword>
<dbReference type="GO" id="GO:0005829">
    <property type="term" value="C:cytosol"/>
    <property type="evidence" value="ECO:0007669"/>
    <property type="project" value="TreeGrafter"/>
</dbReference>
<dbReference type="SUPFAM" id="SSF51556">
    <property type="entry name" value="Metallo-dependent hydrolases"/>
    <property type="match status" value="1"/>
</dbReference>
<dbReference type="SUPFAM" id="SSF51338">
    <property type="entry name" value="Composite domain of metallo-dependent hydrolases"/>
    <property type="match status" value="1"/>
</dbReference>
<name>A0A2M9G1T6_9PROT</name>
<accession>A0A2M9G1T6</accession>
<dbReference type="RefSeq" id="WP_109793649.1">
    <property type="nucleotide sequence ID" value="NZ_PHIG01000032.1"/>
</dbReference>
<evidence type="ECO:0000313" key="4">
    <source>
        <dbReference type="Proteomes" id="UP000229498"/>
    </source>
</evidence>
<proteinExistence type="predicted"/>
<dbReference type="InterPro" id="IPR013108">
    <property type="entry name" value="Amidohydro_3"/>
</dbReference>
<feature type="region of interest" description="Disordered" evidence="1">
    <location>
        <begin position="550"/>
        <end position="578"/>
    </location>
</feature>
<dbReference type="Pfam" id="PF07969">
    <property type="entry name" value="Amidohydro_3"/>
    <property type="match status" value="1"/>
</dbReference>
<reference evidence="3 4" key="1">
    <citation type="submission" date="2017-11" db="EMBL/GenBank/DDBJ databases">
        <title>Draft genome sequence of Rhizobiales bacterium SY3-13.</title>
        <authorList>
            <person name="Sun C."/>
        </authorList>
    </citation>
    <scope>NUCLEOTIDE SEQUENCE [LARGE SCALE GENOMIC DNA]</scope>
    <source>
        <strain evidence="3 4">SY3-13</strain>
    </source>
</reference>
<organism evidence="3 4">
    <name type="scientific">Minwuia thermotolerans</name>
    <dbReference type="NCBI Taxonomy" id="2056226"/>
    <lineage>
        <taxon>Bacteria</taxon>
        <taxon>Pseudomonadati</taxon>
        <taxon>Pseudomonadota</taxon>
        <taxon>Alphaproteobacteria</taxon>
        <taxon>Minwuiales</taxon>
        <taxon>Minwuiaceae</taxon>
        <taxon>Minwuia</taxon>
    </lineage>
</organism>
<dbReference type="OrthoDB" id="9766983at2"/>
<sequence>MHDLVIRGGRIHDGTGKDAFSGDVAIEDDRIVAVGKVDGPARREIDADGLMVAPGWVDIHTHYDGQALWDPYLTPSSWHGCTTVVMGNCGVGFAPVRSGEENWLIELMESVEDIPGAALADGIEWGWEDFPGYLDALDGKQRAIDIGAQVPHCAVRAYVMGERCIEEETANENDIARMAAIVQEGLEAGALGFSTSRTIFHKTRAGEYVPGTWAGAPEMFGIADGMRRAGHGVLEMATDLTLKEGGGDLEWIRELSARYGVPVSLLLFQNDEAPRKYRQLLQGIAEANAKGGRIYAQVSGRTAGLLLCLDGSLHPFQGKPSYRALRDLPHEEKIARMKDPAVREAIITEESGGKGGEMSDFFLRGWHKMFRLGDPPNYEPDRSECFAERAKAEGRRPEDIAYDALLEFGGRGLIYFPLLNYSDYGFEAVREMLEAPYTHFSGSDGGAHCGVICDVSLPTFNMAYWGRDRKKGGLLPLEWLVHKQTQGTASLHGLNDRGVLAPGYLADINLIDFDSLGIDAPRMAWDLPTGARRLIQRASGYRMTIKSGQPILADGDPTGALPGALLRGPQGPRGSGPS</sequence>
<dbReference type="GO" id="GO:0016812">
    <property type="term" value="F:hydrolase activity, acting on carbon-nitrogen (but not peptide) bonds, in cyclic amides"/>
    <property type="evidence" value="ECO:0007669"/>
    <property type="project" value="TreeGrafter"/>
</dbReference>
<dbReference type="AlphaFoldDB" id="A0A2M9G1T6"/>